<dbReference type="OrthoDB" id="20949at2759"/>
<organism evidence="2 3">
    <name type="scientific">Gigaspora rosea</name>
    <dbReference type="NCBI Taxonomy" id="44941"/>
    <lineage>
        <taxon>Eukaryota</taxon>
        <taxon>Fungi</taxon>
        <taxon>Fungi incertae sedis</taxon>
        <taxon>Mucoromycota</taxon>
        <taxon>Glomeromycotina</taxon>
        <taxon>Glomeromycetes</taxon>
        <taxon>Diversisporales</taxon>
        <taxon>Gigasporaceae</taxon>
        <taxon>Gigaspora</taxon>
    </lineage>
</organism>
<dbReference type="GO" id="GO:0000460">
    <property type="term" value="P:maturation of 5.8S rRNA"/>
    <property type="evidence" value="ECO:0007669"/>
    <property type="project" value="TreeGrafter"/>
</dbReference>
<gene>
    <name evidence="2" type="ORF">C2G38_2218838</name>
</gene>
<dbReference type="GO" id="GO:0000470">
    <property type="term" value="P:maturation of LSU-rRNA"/>
    <property type="evidence" value="ECO:0007669"/>
    <property type="project" value="TreeGrafter"/>
</dbReference>
<reference evidence="2 3" key="1">
    <citation type="submission" date="2018-06" db="EMBL/GenBank/DDBJ databases">
        <title>Comparative genomics reveals the genomic features of Rhizophagus irregularis, R. cerebriforme, R. diaphanum and Gigaspora rosea, and their symbiotic lifestyle signature.</title>
        <authorList>
            <person name="Morin E."/>
            <person name="San Clemente H."/>
            <person name="Chen E.C.H."/>
            <person name="De La Providencia I."/>
            <person name="Hainaut M."/>
            <person name="Kuo A."/>
            <person name="Kohler A."/>
            <person name="Murat C."/>
            <person name="Tang N."/>
            <person name="Roy S."/>
            <person name="Loubradou J."/>
            <person name="Henrissat B."/>
            <person name="Grigoriev I.V."/>
            <person name="Corradi N."/>
            <person name="Roux C."/>
            <person name="Martin F.M."/>
        </authorList>
    </citation>
    <scope>NUCLEOTIDE SEQUENCE [LARGE SCALE GENOMIC DNA]</scope>
    <source>
        <strain evidence="2 3">DAOM 194757</strain>
    </source>
</reference>
<dbReference type="Proteomes" id="UP000266673">
    <property type="component" value="Unassembled WGS sequence"/>
</dbReference>
<dbReference type="PANTHER" id="PTHR13245:SF14">
    <property type="entry name" value="RRP15-LIKE PROTEIN"/>
    <property type="match status" value="1"/>
</dbReference>
<dbReference type="STRING" id="44941.A0A397U6A6"/>
<comment type="caution">
    <text evidence="2">The sequence shown here is derived from an EMBL/GenBank/DDBJ whole genome shotgun (WGS) entry which is preliminary data.</text>
</comment>
<dbReference type="Pfam" id="PF07890">
    <property type="entry name" value="Rrp15p"/>
    <property type="match status" value="1"/>
</dbReference>
<accession>A0A397U6A6</accession>
<keyword evidence="3" id="KW-1185">Reference proteome</keyword>
<proteinExistence type="inferred from homology"/>
<protein>
    <submittedName>
        <fullName evidence="2">Rrp15p-domain-containing protein</fullName>
    </submittedName>
</protein>
<evidence type="ECO:0000256" key="1">
    <source>
        <dbReference type="ARBA" id="ARBA00007462"/>
    </source>
</evidence>
<sequence length="150" mass="16988">MNASVRQKRKKTSKASTSDFAAAINKILSSSVKPADRNIPILSRSKGIERRIDDAKLEYRARKAINFEKKKLADKDRIKEDFTAIDTERKLRKIATRGVVQLFNAIHISQKIVDNPVKEADGKEKLTTRETKDVSSMSKEKFLDLLKSGL</sequence>
<comment type="similarity">
    <text evidence="1">Belongs to the RRP15 family.</text>
</comment>
<dbReference type="PANTHER" id="PTHR13245">
    <property type="entry name" value="RRP15-LIKE PROTEIN"/>
    <property type="match status" value="1"/>
</dbReference>
<dbReference type="EMBL" id="QKWP01001929">
    <property type="protein sequence ID" value="RIB05734.1"/>
    <property type="molecule type" value="Genomic_DNA"/>
</dbReference>
<dbReference type="AlphaFoldDB" id="A0A397U6A6"/>
<dbReference type="InterPro" id="IPR012459">
    <property type="entry name" value="Rrp15"/>
</dbReference>
<name>A0A397U6A6_9GLOM</name>
<dbReference type="GO" id="GO:0030687">
    <property type="term" value="C:preribosome, large subunit precursor"/>
    <property type="evidence" value="ECO:0007669"/>
    <property type="project" value="TreeGrafter"/>
</dbReference>
<evidence type="ECO:0000313" key="2">
    <source>
        <dbReference type="EMBL" id="RIB05734.1"/>
    </source>
</evidence>
<evidence type="ECO:0000313" key="3">
    <source>
        <dbReference type="Proteomes" id="UP000266673"/>
    </source>
</evidence>